<keyword evidence="3" id="KW-1185">Reference proteome</keyword>
<feature type="region of interest" description="Disordered" evidence="1">
    <location>
        <begin position="1"/>
        <end position="30"/>
    </location>
</feature>
<proteinExistence type="predicted"/>
<reference evidence="2 3" key="1">
    <citation type="submission" date="2018-03" db="EMBL/GenBank/DDBJ databases">
        <title>Genomic Encyclopedia of Archaeal and Bacterial Type Strains, Phase II (KMG-II): from individual species to whole genera.</title>
        <authorList>
            <person name="Goeker M."/>
        </authorList>
    </citation>
    <scope>NUCLEOTIDE SEQUENCE [LARGE SCALE GENOMIC DNA]</scope>
    <source>
        <strain evidence="2 3">DSM 29328</strain>
    </source>
</reference>
<protein>
    <submittedName>
        <fullName evidence="2">Uncharacterized protein</fullName>
    </submittedName>
</protein>
<organism evidence="2 3">
    <name type="scientific">Aliiruegeria haliotis</name>
    <dbReference type="NCBI Taxonomy" id="1280846"/>
    <lineage>
        <taxon>Bacteria</taxon>
        <taxon>Pseudomonadati</taxon>
        <taxon>Pseudomonadota</taxon>
        <taxon>Alphaproteobacteria</taxon>
        <taxon>Rhodobacterales</taxon>
        <taxon>Roseobacteraceae</taxon>
        <taxon>Aliiruegeria</taxon>
    </lineage>
</organism>
<evidence type="ECO:0000256" key="1">
    <source>
        <dbReference type="SAM" id="MobiDB-lite"/>
    </source>
</evidence>
<name>A0A2T0RZ02_9RHOB</name>
<sequence>MARFTRSNRHARTLMQRSATRRSASRPGRGIDSFIAGIFSG</sequence>
<dbReference type="RefSeq" id="WP_281261120.1">
    <property type="nucleotide sequence ID" value="NZ_PVTD01000001.1"/>
</dbReference>
<dbReference type="EMBL" id="PVTD01000001">
    <property type="protein sequence ID" value="PRY26398.1"/>
    <property type="molecule type" value="Genomic_DNA"/>
</dbReference>
<evidence type="ECO:0000313" key="2">
    <source>
        <dbReference type="EMBL" id="PRY26398.1"/>
    </source>
</evidence>
<comment type="caution">
    <text evidence="2">The sequence shown here is derived from an EMBL/GenBank/DDBJ whole genome shotgun (WGS) entry which is preliminary data.</text>
</comment>
<feature type="compositionally biased region" description="Basic residues" evidence="1">
    <location>
        <begin position="1"/>
        <end position="12"/>
    </location>
</feature>
<gene>
    <name evidence="2" type="ORF">CLV78_101493</name>
</gene>
<accession>A0A2T0RZ02</accession>
<dbReference type="Proteomes" id="UP000239480">
    <property type="component" value="Unassembled WGS sequence"/>
</dbReference>
<dbReference type="AlphaFoldDB" id="A0A2T0RZ02"/>
<evidence type="ECO:0000313" key="3">
    <source>
        <dbReference type="Proteomes" id="UP000239480"/>
    </source>
</evidence>